<organism evidence="3 4">
    <name type="scientific">Mesorhizobium caraganae</name>
    <dbReference type="NCBI Taxonomy" id="483206"/>
    <lineage>
        <taxon>Bacteria</taxon>
        <taxon>Pseudomonadati</taxon>
        <taxon>Pseudomonadota</taxon>
        <taxon>Alphaproteobacteria</taxon>
        <taxon>Hyphomicrobiales</taxon>
        <taxon>Phyllobacteriaceae</taxon>
        <taxon>Mesorhizobium</taxon>
    </lineage>
</organism>
<evidence type="ECO:0000256" key="2">
    <source>
        <dbReference type="SAM" id="SignalP"/>
    </source>
</evidence>
<proteinExistence type="predicted"/>
<keyword evidence="4" id="KW-1185">Reference proteome</keyword>
<dbReference type="EMBL" id="JAMYQB010000013">
    <property type="protein sequence ID" value="MER9405743.1"/>
    <property type="molecule type" value="Genomic_DNA"/>
</dbReference>
<dbReference type="RefSeq" id="WP_352559133.1">
    <property type="nucleotide sequence ID" value="NZ_JAMYQB010000013.1"/>
</dbReference>
<feature type="region of interest" description="Disordered" evidence="1">
    <location>
        <begin position="83"/>
        <end position="112"/>
    </location>
</feature>
<keyword evidence="2" id="KW-0732">Signal</keyword>
<feature type="compositionally biased region" description="Low complexity" evidence="1">
    <location>
        <begin position="102"/>
        <end position="112"/>
    </location>
</feature>
<gene>
    <name evidence="3" type="ORF">NKI36_17060</name>
</gene>
<accession>A0ABV1Z185</accession>
<comment type="caution">
    <text evidence="3">The sequence shown here is derived from an EMBL/GenBank/DDBJ whole genome shotgun (WGS) entry which is preliminary data.</text>
</comment>
<evidence type="ECO:0008006" key="5">
    <source>
        <dbReference type="Google" id="ProtNLM"/>
    </source>
</evidence>
<feature type="signal peptide" evidence="2">
    <location>
        <begin position="1"/>
        <end position="20"/>
    </location>
</feature>
<dbReference type="Proteomes" id="UP001433071">
    <property type="component" value="Unassembled WGS sequence"/>
</dbReference>
<feature type="compositionally biased region" description="Polar residues" evidence="1">
    <location>
        <begin position="83"/>
        <end position="99"/>
    </location>
</feature>
<name>A0ABV1Z185_9HYPH</name>
<evidence type="ECO:0000256" key="1">
    <source>
        <dbReference type="SAM" id="MobiDB-lite"/>
    </source>
</evidence>
<sequence>MKKYLAVALAIGITIGPASALDVGVGGKVGGIGVSAGLGLGSQGATVGAGVSADGVGGANVGASTGGRSLGLSAGGTVGGTSIGASTSVGDPSAPSGSTGVAAGDTAANGSAASTQNPAAVAAAPSMAKSAARRISLPPTLRPSRSANGSGLGRVAKGYPFAPLSPLKAIPGTPANIVRACRAAITAAARPLGAMHVYVASAGPLRRRGIGLNAPIEVRIDYDRLGGIEVKQAKVGCRLNAKGTVTKVT</sequence>
<evidence type="ECO:0000313" key="3">
    <source>
        <dbReference type="EMBL" id="MER9405743.1"/>
    </source>
</evidence>
<reference evidence="3 4" key="1">
    <citation type="journal article" date="2024" name="Proc. Natl. Acad. Sci. U.S.A.">
        <title>The evolutionary genomics of adaptation to stress in wild rhizobium bacteria.</title>
        <authorList>
            <person name="Kehlet-Delgado H."/>
            <person name="Montoya A.P."/>
            <person name="Jensen K.T."/>
            <person name="Wendlandt C.E."/>
            <person name="Dexheimer C."/>
            <person name="Roberts M."/>
            <person name="Torres Martinez L."/>
            <person name="Friesen M.L."/>
            <person name="Griffitts J.S."/>
            <person name="Porter S.S."/>
        </authorList>
    </citation>
    <scope>NUCLEOTIDE SEQUENCE [LARGE SCALE GENOMIC DNA]</scope>
    <source>
        <strain evidence="3 4">M0641</strain>
    </source>
</reference>
<protein>
    <recommendedName>
        <fullName evidence="5">Helicase</fullName>
    </recommendedName>
</protein>
<feature type="chain" id="PRO_5046868508" description="Helicase" evidence="2">
    <location>
        <begin position="21"/>
        <end position="249"/>
    </location>
</feature>
<evidence type="ECO:0000313" key="4">
    <source>
        <dbReference type="Proteomes" id="UP001433071"/>
    </source>
</evidence>